<gene>
    <name evidence="2" type="ORF">GKE97_16685</name>
</gene>
<dbReference type="AlphaFoldDB" id="A0A6I2R6L8"/>
<dbReference type="EMBL" id="WKPR01000020">
    <property type="protein sequence ID" value="MSB21143.1"/>
    <property type="molecule type" value="Genomic_DNA"/>
</dbReference>
<organism evidence="2 3">
    <name type="scientific">Flavonifractor plautii</name>
    <name type="common">Fusobacterium plautii</name>
    <dbReference type="NCBI Taxonomy" id="292800"/>
    <lineage>
        <taxon>Bacteria</taxon>
        <taxon>Bacillati</taxon>
        <taxon>Bacillota</taxon>
        <taxon>Clostridia</taxon>
        <taxon>Eubacteriales</taxon>
        <taxon>Oscillospiraceae</taxon>
        <taxon>Flavonifractor</taxon>
    </lineage>
</organism>
<sequence length="98" mass="10848">MTAGSVIVLAFWVIFTVRKHFTPKLAAAEKANTYDLNRDNPEAKRAAQRRRGPLAAARWALRVAGWAENVLAVLMIAWLAFLLGAILTGTFFVFGYPV</sequence>
<dbReference type="RefSeq" id="WP_148337774.1">
    <property type="nucleotide sequence ID" value="NZ_JADMWB010000022.1"/>
</dbReference>
<comment type="caution">
    <text evidence="2">The sequence shown here is derived from an EMBL/GenBank/DDBJ whole genome shotgun (WGS) entry which is preliminary data.</text>
</comment>
<protein>
    <submittedName>
        <fullName evidence="2">Uncharacterized protein</fullName>
    </submittedName>
</protein>
<feature type="transmembrane region" description="Helical" evidence="1">
    <location>
        <begin position="70"/>
        <end position="94"/>
    </location>
</feature>
<accession>A0A6I2R6L8</accession>
<name>A0A6I2R6L8_FLAPL</name>
<keyword evidence="1" id="KW-1133">Transmembrane helix</keyword>
<evidence type="ECO:0000313" key="2">
    <source>
        <dbReference type="EMBL" id="MSB21143.1"/>
    </source>
</evidence>
<reference evidence="2 3" key="1">
    <citation type="journal article" date="2019" name="Nat. Med.">
        <title>A library of human gut bacterial isolates paired with longitudinal multiomics data enables mechanistic microbiome research.</title>
        <authorList>
            <person name="Poyet M."/>
            <person name="Groussin M."/>
            <person name="Gibbons S.M."/>
            <person name="Avila-Pacheco J."/>
            <person name="Jiang X."/>
            <person name="Kearney S.M."/>
            <person name="Perrotta A.R."/>
            <person name="Berdy B."/>
            <person name="Zhao S."/>
            <person name="Lieberman T.D."/>
            <person name="Swanson P.K."/>
            <person name="Smith M."/>
            <person name="Roesemann S."/>
            <person name="Alexander J.E."/>
            <person name="Rich S.A."/>
            <person name="Livny J."/>
            <person name="Vlamakis H."/>
            <person name="Clish C."/>
            <person name="Bullock K."/>
            <person name="Deik A."/>
            <person name="Scott J."/>
            <person name="Pierce K.A."/>
            <person name="Xavier R.J."/>
            <person name="Alm E.J."/>
        </authorList>
    </citation>
    <scope>NUCLEOTIDE SEQUENCE [LARGE SCALE GENOMIC DNA]</scope>
    <source>
        <strain evidence="2 3">BIOML-A2</strain>
    </source>
</reference>
<dbReference type="Proteomes" id="UP000434475">
    <property type="component" value="Unassembled WGS sequence"/>
</dbReference>
<keyword evidence="1" id="KW-0812">Transmembrane</keyword>
<keyword evidence="1" id="KW-0472">Membrane</keyword>
<proteinExistence type="predicted"/>
<evidence type="ECO:0000313" key="3">
    <source>
        <dbReference type="Proteomes" id="UP000434475"/>
    </source>
</evidence>
<evidence type="ECO:0000256" key="1">
    <source>
        <dbReference type="SAM" id="Phobius"/>
    </source>
</evidence>